<dbReference type="InterPro" id="IPR035906">
    <property type="entry name" value="MetI-like_sf"/>
</dbReference>
<keyword evidence="3" id="KW-1003">Cell membrane</keyword>
<dbReference type="InterPro" id="IPR000515">
    <property type="entry name" value="MetI-like"/>
</dbReference>
<dbReference type="KEGG" id="pri:PRIO_5009"/>
<evidence type="ECO:0000256" key="3">
    <source>
        <dbReference type="ARBA" id="ARBA00022475"/>
    </source>
</evidence>
<dbReference type="Proteomes" id="UP000033163">
    <property type="component" value="Chromosome I"/>
</dbReference>
<feature type="domain" description="ABC transmembrane type-1" evidence="8">
    <location>
        <begin position="97"/>
        <end position="307"/>
    </location>
</feature>
<keyword evidence="2 7" id="KW-0813">Transport</keyword>
<keyword evidence="4 7" id="KW-0812">Transmembrane</keyword>
<dbReference type="HOGENOM" id="CLU_016047_1_0_9"/>
<name>A0A0E4CYE3_9BACL</name>
<dbReference type="GO" id="GO:0055085">
    <property type="term" value="P:transmembrane transport"/>
    <property type="evidence" value="ECO:0007669"/>
    <property type="project" value="InterPro"/>
</dbReference>
<accession>A0A0E4CYE3</accession>
<dbReference type="SUPFAM" id="SSF161098">
    <property type="entry name" value="MetI-like"/>
    <property type="match status" value="1"/>
</dbReference>
<keyword evidence="5 7" id="KW-1133">Transmembrane helix</keyword>
<dbReference type="PROSITE" id="PS50928">
    <property type="entry name" value="ABC_TM1"/>
    <property type="match status" value="1"/>
</dbReference>
<feature type="transmembrane region" description="Helical" evidence="7">
    <location>
        <begin position="288"/>
        <end position="307"/>
    </location>
</feature>
<feature type="transmembrane region" description="Helical" evidence="7">
    <location>
        <begin position="132"/>
        <end position="151"/>
    </location>
</feature>
<dbReference type="GO" id="GO:0005886">
    <property type="term" value="C:plasma membrane"/>
    <property type="evidence" value="ECO:0007669"/>
    <property type="project" value="UniProtKB-SubCell"/>
</dbReference>
<evidence type="ECO:0000256" key="4">
    <source>
        <dbReference type="ARBA" id="ARBA00022692"/>
    </source>
</evidence>
<dbReference type="PANTHER" id="PTHR43744">
    <property type="entry name" value="ABC TRANSPORTER PERMEASE PROTEIN MG189-RELATED-RELATED"/>
    <property type="match status" value="1"/>
</dbReference>
<evidence type="ECO:0000313" key="9">
    <source>
        <dbReference type="EMBL" id="CQR57411.1"/>
    </source>
</evidence>
<dbReference type="RefSeq" id="WP_020428064.1">
    <property type="nucleotide sequence ID" value="NZ_AGBD01000552.1"/>
</dbReference>
<evidence type="ECO:0000256" key="6">
    <source>
        <dbReference type="ARBA" id="ARBA00023136"/>
    </source>
</evidence>
<dbReference type="AlphaFoldDB" id="A0A0E4CYE3"/>
<evidence type="ECO:0000313" key="10">
    <source>
        <dbReference type="Proteomes" id="UP000033163"/>
    </source>
</evidence>
<evidence type="ECO:0000256" key="1">
    <source>
        <dbReference type="ARBA" id="ARBA00004651"/>
    </source>
</evidence>
<organism evidence="9 10">
    <name type="scientific">Paenibacillus riograndensis SBR5</name>
    <dbReference type="NCBI Taxonomy" id="1073571"/>
    <lineage>
        <taxon>Bacteria</taxon>
        <taxon>Bacillati</taxon>
        <taxon>Bacillota</taxon>
        <taxon>Bacilli</taxon>
        <taxon>Bacillales</taxon>
        <taxon>Paenibacillaceae</taxon>
        <taxon>Paenibacillus</taxon>
        <taxon>Paenibacillus sonchi group</taxon>
    </lineage>
</organism>
<protein>
    <recommendedName>
        <fullName evidence="8">ABC transmembrane type-1 domain-containing protein</fullName>
    </recommendedName>
</protein>
<reference evidence="10" key="1">
    <citation type="submission" date="2015-03" db="EMBL/GenBank/DDBJ databases">
        <authorList>
            <person name="Wibberg D."/>
        </authorList>
    </citation>
    <scope>NUCLEOTIDE SEQUENCE [LARGE SCALE GENOMIC DNA]</scope>
</reference>
<evidence type="ECO:0000256" key="7">
    <source>
        <dbReference type="RuleBase" id="RU363032"/>
    </source>
</evidence>
<evidence type="ECO:0000259" key="8">
    <source>
        <dbReference type="PROSITE" id="PS50928"/>
    </source>
</evidence>
<keyword evidence="6 7" id="KW-0472">Membrane</keyword>
<sequence>MSDNLTGLTPNAADHNSRYSKKIKMQVSATDKMISVTIYIVFSLFAFICVYPFYSIIINTISANDLSAKGEIVFWPKGIHFQNYVDVFKIPGLWNAFVISIGRTVIGTILTVGASAFLGFMFAQEDMWGKKFWYRFTIITMFFNAGIIPWYLTMRSLHLTNNFLAYILPSIVAPFFIILVKTFVESTPKELQQAASIDGAGTFTIFYKVILPISKPILATVAIFSAVNQWNSFQDTLLLVTDSKLYSLQFILYNYINQASSLSTMVNLQNAGSTAIASLSTKQTTTSIRMTVTIIVVAPILLVYPIFQRFFVKGIIIGAVKG</sequence>
<gene>
    <name evidence="9" type="ORF">PRIO_5009</name>
</gene>
<feature type="transmembrane region" description="Helical" evidence="7">
    <location>
        <begin position="205"/>
        <end position="227"/>
    </location>
</feature>
<comment type="subcellular location">
    <subcellularLocation>
        <location evidence="1 7">Cell membrane</location>
        <topology evidence="1 7">Multi-pass membrane protein</topology>
    </subcellularLocation>
</comment>
<comment type="similarity">
    <text evidence="7">Belongs to the binding-protein-dependent transport system permease family.</text>
</comment>
<dbReference type="STRING" id="483937.AMQ84_20570"/>
<feature type="transmembrane region" description="Helical" evidence="7">
    <location>
        <begin position="163"/>
        <end position="184"/>
    </location>
</feature>
<dbReference type="EMBL" id="LN831776">
    <property type="protein sequence ID" value="CQR57411.1"/>
    <property type="molecule type" value="Genomic_DNA"/>
</dbReference>
<dbReference type="PANTHER" id="PTHR43744:SF9">
    <property type="entry name" value="POLYGALACTURONAN_RHAMNOGALACTURONAN TRANSPORT SYSTEM PERMEASE PROTEIN YTCP"/>
    <property type="match status" value="1"/>
</dbReference>
<feature type="transmembrane region" description="Helical" evidence="7">
    <location>
        <begin position="33"/>
        <end position="54"/>
    </location>
</feature>
<feature type="transmembrane region" description="Helical" evidence="7">
    <location>
        <begin position="93"/>
        <end position="120"/>
    </location>
</feature>
<dbReference type="CDD" id="cd06261">
    <property type="entry name" value="TM_PBP2"/>
    <property type="match status" value="1"/>
</dbReference>
<evidence type="ECO:0000256" key="5">
    <source>
        <dbReference type="ARBA" id="ARBA00022989"/>
    </source>
</evidence>
<dbReference type="Gene3D" id="1.10.3720.10">
    <property type="entry name" value="MetI-like"/>
    <property type="match status" value="1"/>
</dbReference>
<evidence type="ECO:0000256" key="2">
    <source>
        <dbReference type="ARBA" id="ARBA00022448"/>
    </source>
</evidence>
<dbReference type="Pfam" id="PF00528">
    <property type="entry name" value="BPD_transp_1"/>
    <property type="match status" value="1"/>
</dbReference>
<proteinExistence type="inferred from homology"/>
<dbReference type="PATRIC" id="fig|1073571.4.peg.5383"/>